<feature type="region of interest" description="Disordered" evidence="1">
    <location>
        <begin position="169"/>
        <end position="194"/>
    </location>
</feature>
<evidence type="ECO:0008006" key="5">
    <source>
        <dbReference type="Google" id="ProtNLM"/>
    </source>
</evidence>
<proteinExistence type="predicted"/>
<evidence type="ECO:0000313" key="3">
    <source>
        <dbReference type="EMBL" id="GAA2336876.1"/>
    </source>
</evidence>
<dbReference type="EMBL" id="BAAARA010000003">
    <property type="protein sequence ID" value="GAA2336876.1"/>
    <property type="molecule type" value="Genomic_DNA"/>
</dbReference>
<dbReference type="RefSeq" id="WP_344127312.1">
    <property type="nucleotide sequence ID" value="NZ_BAAARA010000003.1"/>
</dbReference>
<dbReference type="Gene3D" id="2.60.40.1890">
    <property type="entry name" value="PCu(A)C copper chaperone"/>
    <property type="match status" value="1"/>
</dbReference>
<dbReference type="PROSITE" id="PS51257">
    <property type="entry name" value="PROKAR_LIPOPROTEIN"/>
    <property type="match status" value="1"/>
</dbReference>
<gene>
    <name evidence="3" type="ORF">GCM10009854_11200</name>
</gene>
<feature type="chain" id="PRO_5045315404" description="Copper chaperone PCu(A)C" evidence="2">
    <location>
        <begin position="29"/>
        <end position="194"/>
    </location>
</feature>
<accession>A0ABN3FSU9</accession>
<evidence type="ECO:0000313" key="4">
    <source>
        <dbReference type="Proteomes" id="UP001501218"/>
    </source>
</evidence>
<keyword evidence="2" id="KW-0732">Signal</keyword>
<evidence type="ECO:0000256" key="2">
    <source>
        <dbReference type="SAM" id="SignalP"/>
    </source>
</evidence>
<comment type="caution">
    <text evidence="3">The sequence shown here is derived from an EMBL/GenBank/DDBJ whole genome shotgun (WGS) entry which is preliminary data.</text>
</comment>
<keyword evidence="4" id="KW-1185">Reference proteome</keyword>
<feature type="signal peptide" evidence="2">
    <location>
        <begin position="1"/>
        <end position="28"/>
    </location>
</feature>
<dbReference type="InterPro" id="IPR007410">
    <property type="entry name" value="LpqE-like"/>
</dbReference>
<sequence length="194" mass="19813">MSRPQHLKAVRLRLIPAALGLGAVVALAGCSAGQVTETDTQVAAVNGGSGDVKDVAVRDATLAFPSEATFYRAGSSAPMELVLSNQGPDDELVSVSSPYAASAAVSGETSLPTNTALHAVGENEDLAPGEDARIVDITLQGLKQQISPGVTVPVTFSFAKAGQVTVQVPIGQDDSPRPEHGNPPAEGHEGQSEH</sequence>
<evidence type="ECO:0000256" key="1">
    <source>
        <dbReference type="SAM" id="MobiDB-lite"/>
    </source>
</evidence>
<dbReference type="Proteomes" id="UP001501218">
    <property type="component" value="Unassembled WGS sequence"/>
</dbReference>
<reference evidence="3 4" key="1">
    <citation type="journal article" date="2019" name="Int. J. Syst. Evol. Microbiol.">
        <title>The Global Catalogue of Microorganisms (GCM) 10K type strain sequencing project: providing services to taxonomists for standard genome sequencing and annotation.</title>
        <authorList>
            <consortium name="The Broad Institute Genomics Platform"/>
            <consortium name="The Broad Institute Genome Sequencing Center for Infectious Disease"/>
            <person name="Wu L."/>
            <person name="Ma J."/>
        </authorList>
    </citation>
    <scope>NUCLEOTIDE SEQUENCE [LARGE SCALE GENOMIC DNA]</scope>
    <source>
        <strain evidence="3 4">JCM 16221</strain>
    </source>
</reference>
<dbReference type="Pfam" id="PF04314">
    <property type="entry name" value="PCuAC"/>
    <property type="match status" value="1"/>
</dbReference>
<feature type="compositionally biased region" description="Basic and acidic residues" evidence="1">
    <location>
        <begin position="174"/>
        <end position="194"/>
    </location>
</feature>
<name>A0ABN3FSU9_9PSEU</name>
<organism evidence="3 4">
    <name type="scientific">Saccharopolyspora halophila</name>
    <dbReference type="NCBI Taxonomy" id="405551"/>
    <lineage>
        <taxon>Bacteria</taxon>
        <taxon>Bacillati</taxon>
        <taxon>Actinomycetota</taxon>
        <taxon>Actinomycetes</taxon>
        <taxon>Pseudonocardiales</taxon>
        <taxon>Pseudonocardiaceae</taxon>
        <taxon>Saccharopolyspora</taxon>
    </lineage>
</organism>
<protein>
    <recommendedName>
        <fullName evidence="5">Copper chaperone PCu(A)C</fullName>
    </recommendedName>
</protein>
<dbReference type="SUPFAM" id="SSF110087">
    <property type="entry name" value="DR1885-like metal-binding protein"/>
    <property type="match status" value="1"/>
</dbReference>
<dbReference type="InterPro" id="IPR036182">
    <property type="entry name" value="PCuAC_sf"/>
</dbReference>